<dbReference type="InterPro" id="IPR011006">
    <property type="entry name" value="CheY-like_superfamily"/>
</dbReference>
<reference evidence="4 5" key="1">
    <citation type="submission" date="2017-11" db="EMBL/GenBank/DDBJ databases">
        <title>Genome-resolved metagenomics identifies genetic mobility, metabolic interactions, and unexpected diversity in perchlorate-reducing communities.</title>
        <authorList>
            <person name="Barnum T.P."/>
            <person name="Figueroa I.A."/>
            <person name="Carlstrom C.I."/>
            <person name="Lucas L.N."/>
            <person name="Engelbrektson A.L."/>
            <person name="Coates J.D."/>
        </authorList>
    </citation>
    <scope>NUCLEOTIDE SEQUENCE [LARGE SCALE GENOMIC DNA]</scope>
    <source>
        <strain evidence="4">BM301</strain>
    </source>
</reference>
<proteinExistence type="predicted"/>
<dbReference type="Gene3D" id="3.40.50.2300">
    <property type="match status" value="1"/>
</dbReference>
<sequence>MPIIALTANISSAIRKSCAEAGMDDFLAKPVDERLLRQTIERYTSINNDSN</sequence>
<dbReference type="InterPro" id="IPR001789">
    <property type="entry name" value="Sig_transdc_resp-reg_receiver"/>
</dbReference>
<organism evidence="4 5">
    <name type="scientific">Sedimenticola selenatireducens</name>
    <dbReference type="NCBI Taxonomy" id="191960"/>
    <lineage>
        <taxon>Bacteria</taxon>
        <taxon>Pseudomonadati</taxon>
        <taxon>Pseudomonadota</taxon>
        <taxon>Gammaproteobacteria</taxon>
        <taxon>Chromatiales</taxon>
        <taxon>Sedimenticolaceae</taxon>
        <taxon>Sedimenticola</taxon>
    </lineage>
</organism>
<evidence type="ECO:0000313" key="5">
    <source>
        <dbReference type="Proteomes" id="UP000235015"/>
    </source>
</evidence>
<comment type="caution">
    <text evidence="4">The sequence shown here is derived from an EMBL/GenBank/DDBJ whole genome shotgun (WGS) entry which is preliminary data.</text>
</comment>
<dbReference type="SUPFAM" id="SSF52172">
    <property type="entry name" value="CheY-like"/>
    <property type="match status" value="1"/>
</dbReference>
<dbReference type="PANTHER" id="PTHR45339">
    <property type="entry name" value="HYBRID SIGNAL TRANSDUCTION HISTIDINE KINASE J"/>
    <property type="match status" value="1"/>
</dbReference>
<dbReference type="PANTHER" id="PTHR45339:SF6">
    <property type="entry name" value="SENSORY HISTIDINE PROTEIN KINASE"/>
    <property type="match status" value="1"/>
</dbReference>
<evidence type="ECO:0000256" key="2">
    <source>
        <dbReference type="PROSITE-ProRule" id="PRU00169"/>
    </source>
</evidence>
<feature type="domain" description="Response regulatory" evidence="3">
    <location>
        <begin position="1"/>
        <end position="44"/>
    </location>
</feature>
<accession>A0A2N6CSW5</accession>
<keyword evidence="1" id="KW-0597">Phosphoprotein</keyword>
<protein>
    <recommendedName>
        <fullName evidence="3">Response regulatory domain-containing protein</fullName>
    </recommendedName>
</protein>
<dbReference type="PROSITE" id="PS50110">
    <property type="entry name" value="RESPONSE_REGULATORY"/>
    <property type="match status" value="1"/>
</dbReference>
<evidence type="ECO:0000256" key="1">
    <source>
        <dbReference type="ARBA" id="ARBA00022553"/>
    </source>
</evidence>
<dbReference type="Proteomes" id="UP000235015">
    <property type="component" value="Unassembled WGS sequence"/>
</dbReference>
<dbReference type="GO" id="GO:0000160">
    <property type="term" value="P:phosphorelay signal transduction system"/>
    <property type="evidence" value="ECO:0007669"/>
    <property type="project" value="InterPro"/>
</dbReference>
<name>A0A2N6CSW5_9GAMM</name>
<evidence type="ECO:0000259" key="3">
    <source>
        <dbReference type="PROSITE" id="PS50110"/>
    </source>
</evidence>
<dbReference type="AlphaFoldDB" id="A0A2N6CSW5"/>
<dbReference type="Pfam" id="PF00072">
    <property type="entry name" value="Response_reg"/>
    <property type="match status" value="1"/>
</dbReference>
<dbReference type="EMBL" id="PKUN01000027">
    <property type="protein sequence ID" value="PLX60203.1"/>
    <property type="molecule type" value="Genomic_DNA"/>
</dbReference>
<evidence type="ECO:0000313" key="4">
    <source>
        <dbReference type="EMBL" id="PLX60203.1"/>
    </source>
</evidence>
<comment type="caution">
    <text evidence="2">Lacks conserved residue(s) required for the propagation of feature annotation.</text>
</comment>
<gene>
    <name evidence="4" type="ORF">C0630_16905</name>
</gene>